<dbReference type="EMBL" id="CP050995">
    <property type="protein sequence ID" value="QIY90966.1"/>
    <property type="molecule type" value="Genomic_DNA"/>
</dbReference>
<dbReference type="RefSeq" id="WP_082129184.1">
    <property type="nucleotide sequence ID" value="NZ_CP009928.1"/>
</dbReference>
<accession>A0ABX6KQR4</accession>
<protein>
    <submittedName>
        <fullName evidence="1">GLPGLI family protein</fullName>
    </submittedName>
</protein>
<dbReference type="InterPro" id="IPR005901">
    <property type="entry name" value="GLPGLI"/>
</dbReference>
<proteinExistence type="predicted"/>
<evidence type="ECO:0000313" key="1">
    <source>
        <dbReference type="EMBL" id="QIY90966.1"/>
    </source>
</evidence>
<gene>
    <name evidence="1" type="ORF">FOB44_09990</name>
</gene>
<dbReference type="Proteomes" id="UP000501570">
    <property type="component" value="Chromosome"/>
</dbReference>
<organism evidence="1 2">
    <name type="scientific">Chryseobacterium gallinarum</name>
    <dbReference type="NCBI Taxonomy" id="1324352"/>
    <lineage>
        <taxon>Bacteria</taxon>
        <taxon>Pseudomonadati</taxon>
        <taxon>Bacteroidota</taxon>
        <taxon>Flavobacteriia</taxon>
        <taxon>Flavobacteriales</taxon>
        <taxon>Weeksellaceae</taxon>
        <taxon>Chryseobacterium group</taxon>
        <taxon>Chryseobacterium</taxon>
    </lineage>
</organism>
<reference evidence="1 2" key="1">
    <citation type="submission" date="2019-09" db="EMBL/GenBank/DDBJ databases">
        <title>FDA dAtabase for Regulatory Grade micrObial Sequences (FDA-ARGOS): Supporting development and validation of Infectious Disease Dx tests.</title>
        <authorList>
            <person name="Sciortino C."/>
            <person name="Tallon L."/>
            <person name="Sadzewicz L."/>
            <person name="Vavikolanu K."/>
            <person name="Mehta A."/>
            <person name="Aluvathingal J."/>
            <person name="Nadendla S."/>
            <person name="Nandy P."/>
            <person name="Geyer C."/>
            <person name="Yan Y."/>
            <person name="Sichtig H."/>
        </authorList>
    </citation>
    <scope>NUCLEOTIDE SEQUENCE [LARGE SCALE GENOMIC DNA]</scope>
    <source>
        <strain evidence="1 2">FDAARGOS_636</strain>
    </source>
</reference>
<keyword evidence="2" id="KW-1185">Reference proteome</keyword>
<name>A0ABX6KQR4_CHRGL</name>
<dbReference type="Pfam" id="PF09697">
    <property type="entry name" value="Porph_ging"/>
    <property type="match status" value="1"/>
</dbReference>
<dbReference type="NCBIfam" id="TIGR01200">
    <property type="entry name" value="GLPGLI"/>
    <property type="match status" value="1"/>
</dbReference>
<sequence length="276" mass="32768">MYSCNYILIFVFCTISFVSGQKYRFVYSYMSIPDTLNKNNIINENMVLEIDKDKSVFISQRKMISDSVMAEDAKKGIMTMPDENINTRYIIVKKYPDFKTNLITDEFSTSYRFIISDDRSLHWVLLPEKRTIGNYECQKAELDFAGRKWIAWFTEEIPFNDGPYKFKGLPGLIIEIKDLSNSHGFQLQGMKKIEDKSVPVIIDEKKKIRSFTFKDFVTFYKEYRKDPAKEFRQRVLSGDVYYESEEKRQEHMKLIESLRKERVKKDNNIIELDLLK</sequence>
<evidence type="ECO:0000313" key="2">
    <source>
        <dbReference type="Proteomes" id="UP000501570"/>
    </source>
</evidence>